<reference evidence="1 2" key="1">
    <citation type="submission" date="2020-10" db="EMBL/GenBank/DDBJ databases">
        <title>Thermofilum lucidum 3507LT sp. nov. a novel member of Thermofilaceae family isolated from Chile hot spring, and proposal of description order Thermofilales.</title>
        <authorList>
            <person name="Zayulina K.S."/>
            <person name="Elcheninov A.G."/>
            <person name="Toshchakov S.V."/>
            <person name="Kublanov I.V."/>
        </authorList>
    </citation>
    <scope>NUCLEOTIDE SEQUENCE [LARGE SCALE GENOMIC DNA]</scope>
    <source>
        <strain evidence="1 2">3507LT</strain>
    </source>
</reference>
<protein>
    <submittedName>
        <fullName evidence="1">Antitoxin</fullName>
    </submittedName>
</protein>
<evidence type="ECO:0000313" key="1">
    <source>
        <dbReference type="EMBL" id="QOJ79034.1"/>
    </source>
</evidence>
<dbReference type="PANTHER" id="PTHR42244">
    <property type="entry name" value="ANTITOXIN VAPB3-RELATED"/>
    <property type="match status" value="1"/>
</dbReference>
<dbReference type="AlphaFoldDB" id="A0A7L9FJD5"/>
<dbReference type="InterPro" id="IPR039709">
    <property type="entry name" value="VapB3-like"/>
</dbReference>
<dbReference type="InParanoid" id="A0A7L9FJD5"/>
<dbReference type="PANTHER" id="PTHR42244:SF2">
    <property type="entry name" value="ANTITOXIN VAPB3-RELATED"/>
    <property type="match status" value="1"/>
</dbReference>
<dbReference type="RefSeq" id="WP_192819006.1">
    <property type="nucleotide sequence ID" value="NZ_CP062310.1"/>
</dbReference>
<keyword evidence="2" id="KW-1185">Reference proteome</keyword>
<sequence>MGTVTIGVRVPRRLKEELKALGIDYAREIREYLEMRVRQEKARRLVEEMEGLSREVGPVSGNLAAELVRESRDEG</sequence>
<dbReference type="EMBL" id="CP062310">
    <property type="protein sequence ID" value="QOJ79034.1"/>
    <property type="molecule type" value="Genomic_DNA"/>
</dbReference>
<organism evidence="1 2">
    <name type="scientific">Infirmifilum lucidum</name>
    <dbReference type="NCBI Taxonomy" id="2776706"/>
    <lineage>
        <taxon>Archaea</taxon>
        <taxon>Thermoproteota</taxon>
        <taxon>Thermoprotei</taxon>
        <taxon>Thermofilales</taxon>
        <taxon>Thermofilaceae</taxon>
        <taxon>Infirmifilum</taxon>
    </lineage>
</organism>
<dbReference type="Proteomes" id="UP000594121">
    <property type="component" value="Chromosome"/>
</dbReference>
<evidence type="ECO:0000313" key="2">
    <source>
        <dbReference type="Proteomes" id="UP000594121"/>
    </source>
</evidence>
<accession>A0A7L9FJD5</accession>
<name>A0A7L9FJD5_9CREN</name>
<dbReference type="KEGG" id="thel:IG193_00780"/>
<proteinExistence type="predicted"/>
<dbReference type="GeneID" id="59148386"/>
<gene>
    <name evidence="1" type="ORF">IG193_00780</name>
</gene>